<keyword evidence="5 8" id="KW-0732">Signal</keyword>
<keyword evidence="4" id="KW-0812">Transmembrane</keyword>
<organism evidence="9 10">
    <name type="scientific">Roseivivax sediminis</name>
    <dbReference type="NCBI Taxonomy" id="936889"/>
    <lineage>
        <taxon>Bacteria</taxon>
        <taxon>Pseudomonadati</taxon>
        <taxon>Pseudomonadota</taxon>
        <taxon>Alphaproteobacteria</taxon>
        <taxon>Rhodobacterales</taxon>
        <taxon>Roseobacteraceae</taxon>
        <taxon>Roseivivax</taxon>
    </lineage>
</organism>
<sequence>MKTLHTGASALALVLAATGGAQAAGLDRSGQSILPIFADDNTAGLSFGFVSPHVSGEDTGNVGGDGDYEVGESYTQTGMFYTNAINPKLNYSLIFDEPYGADVDYDDNPLTSNLGGTFADLDSQALTFVMRYKINDRFSVFGGVKAERVNSDVGLNGLAYNQAISGNATVNGFNQQVQAAAPGAPLLTTDQLSGALAGDDATRERLDQTYGAGTVASLGQAYQNTTASFAANGGYDFEMEQDTKAGYVLGFAYEIPDIALRFVLAYSPEIEHEADTTEKLLGMTVRDEVEYKTPQSLNLDFQTGIAPGTLLTASYRWTEFSEVNVVPTLLDADLVNLEDGHRYTLGLGRAFTKNFAGSMTVLFEPEGDNDTVSPLGPTDGLWGVTLGGRYTHENFNVSGGVNYSWLGDADAGVADRAVTTFEDNHSVGVGLRAEMTF</sequence>
<evidence type="ECO:0000256" key="6">
    <source>
        <dbReference type="ARBA" id="ARBA00023136"/>
    </source>
</evidence>
<keyword evidence="3" id="KW-1134">Transmembrane beta strand</keyword>
<evidence type="ECO:0000313" key="10">
    <source>
        <dbReference type="Proteomes" id="UP000325289"/>
    </source>
</evidence>
<dbReference type="AlphaFoldDB" id="A0A1I2D519"/>
<dbReference type="GO" id="GO:0009279">
    <property type="term" value="C:cell outer membrane"/>
    <property type="evidence" value="ECO:0007669"/>
    <property type="project" value="UniProtKB-SubCell"/>
</dbReference>
<comment type="similarity">
    <text evidence="2">Belongs to the OmpP1/FadL family.</text>
</comment>
<dbReference type="InterPro" id="IPR005017">
    <property type="entry name" value="OMPP1/FadL/TodX"/>
</dbReference>
<evidence type="ECO:0000256" key="8">
    <source>
        <dbReference type="SAM" id="SignalP"/>
    </source>
</evidence>
<dbReference type="PANTHER" id="PTHR35093">
    <property type="entry name" value="OUTER MEMBRANE PROTEIN NMB0088-RELATED"/>
    <property type="match status" value="1"/>
</dbReference>
<dbReference type="RefSeq" id="WP_188129754.1">
    <property type="nucleotide sequence ID" value="NZ_FOMS01000015.1"/>
</dbReference>
<keyword evidence="10" id="KW-1185">Reference proteome</keyword>
<feature type="signal peptide" evidence="8">
    <location>
        <begin position="1"/>
        <end position="23"/>
    </location>
</feature>
<protein>
    <submittedName>
        <fullName evidence="9">Outer membrane protein transport protein (OMPP1/FadL/TodX)</fullName>
    </submittedName>
</protein>
<evidence type="ECO:0000256" key="3">
    <source>
        <dbReference type="ARBA" id="ARBA00022452"/>
    </source>
</evidence>
<evidence type="ECO:0000256" key="5">
    <source>
        <dbReference type="ARBA" id="ARBA00022729"/>
    </source>
</evidence>
<evidence type="ECO:0000256" key="4">
    <source>
        <dbReference type="ARBA" id="ARBA00022692"/>
    </source>
</evidence>
<dbReference type="Proteomes" id="UP000325289">
    <property type="component" value="Unassembled WGS sequence"/>
</dbReference>
<dbReference type="Pfam" id="PF03349">
    <property type="entry name" value="Toluene_X"/>
    <property type="match status" value="1"/>
</dbReference>
<keyword evidence="7" id="KW-0998">Cell outer membrane</keyword>
<dbReference type="Gene3D" id="2.40.160.60">
    <property type="entry name" value="Outer membrane protein transport protein (OMPP1/FadL/TodX)"/>
    <property type="match status" value="1"/>
</dbReference>
<dbReference type="EMBL" id="FOMS01000015">
    <property type="protein sequence ID" value="SFE75647.1"/>
    <property type="molecule type" value="Genomic_DNA"/>
</dbReference>
<evidence type="ECO:0000256" key="1">
    <source>
        <dbReference type="ARBA" id="ARBA00004571"/>
    </source>
</evidence>
<comment type="subcellular location">
    <subcellularLocation>
        <location evidence="1">Cell outer membrane</location>
        <topology evidence="1">Multi-pass membrane protein</topology>
    </subcellularLocation>
</comment>
<keyword evidence="6" id="KW-0472">Membrane</keyword>
<evidence type="ECO:0000256" key="7">
    <source>
        <dbReference type="ARBA" id="ARBA00023237"/>
    </source>
</evidence>
<dbReference type="PANTHER" id="PTHR35093:SF8">
    <property type="entry name" value="OUTER MEMBRANE PROTEIN NMB0088-RELATED"/>
    <property type="match status" value="1"/>
</dbReference>
<dbReference type="SUPFAM" id="SSF56935">
    <property type="entry name" value="Porins"/>
    <property type="match status" value="1"/>
</dbReference>
<evidence type="ECO:0000313" key="9">
    <source>
        <dbReference type="EMBL" id="SFE75647.1"/>
    </source>
</evidence>
<gene>
    <name evidence="9" type="ORF">SAMN04515678_11574</name>
</gene>
<proteinExistence type="inferred from homology"/>
<dbReference type="GO" id="GO:0015483">
    <property type="term" value="F:long-chain fatty acid transporting porin activity"/>
    <property type="evidence" value="ECO:0007669"/>
    <property type="project" value="TreeGrafter"/>
</dbReference>
<accession>A0A1I2D519</accession>
<reference evidence="9 10" key="1">
    <citation type="submission" date="2016-10" db="EMBL/GenBank/DDBJ databases">
        <authorList>
            <person name="Varghese N."/>
            <person name="Submissions S."/>
        </authorList>
    </citation>
    <scope>NUCLEOTIDE SEQUENCE [LARGE SCALE GENOMIC DNA]</scope>
    <source>
        <strain evidence="10">YIM D21,KCTC 23444,ACCC 10710</strain>
    </source>
</reference>
<feature type="chain" id="PRO_5009302175" evidence="8">
    <location>
        <begin position="24"/>
        <end position="437"/>
    </location>
</feature>
<evidence type="ECO:0000256" key="2">
    <source>
        <dbReference type="ARBA" id="ARBA00008163"/>
    </source>
</evidence>
<name>A0A1I2D519_9RHOB</name>